<feature type="region of interest" description="Disordered" evidence="7">
    <location>
        <begin position="1"/>
        <end position="23"/>
    </location>
</feature>
<evidence type="ECO:0000256" key="5">
    <source>
        <dbReference type="ARBA" id="ARBA00022900"/>
    </source>
</evidence>
<dbReference type="Proteomes" id="UP000176101">
    <property type="component" value="Unassembled WGS sequence"/>
</dbReference>
<dbReference type="PROSITE" id="PS00999">
    <property type="entry name" value="SSI"/>
    <property type="match status" value="1"/>
</dbReference>
<keyword evidence="4" id="KW-0646">Protease inhibitor</keyword>
<comment type="caution">
    <text evidence="9">The sequence shown here is derived from an EMBL/GenBank/DDBJ whole genome shotgun (WGS) entry which is preliminary data.</text>
</comment>
<dbReference type="InterPro" id="IPR023549">
    <property type="entry name" value="Subtilisin_inhibitor"/>
</dbReference>
<keyword evidence="10" id="KW-1185">Reference proteome</keyword>
<accession>A0A1E7JWJ7</accession>
<dbReference type="Gene3D" id="3.30.350.10">
    <property type="entry name" value="Subtilisin inhibitor-like"/>
    <property type="match status" value="1"/>
</dbReference>
<comment type="subcellular location">
    <subcellularLocation>
        <location evidence="1">Secreted</location>
    </subcellularLocation>
</comment>
<dbReference type="InterPro" id="IPR036819">
    <property type="entry name" value="Subtilisin_inhibitor-like_sf"/>
</dbReference>
<protein>
    <recommendedName>
        <fullName evidence="8">Subtilisin inhibitor domain-containing protein</fullName>
    </recommendedName>
</protein>
<evidence type="ECO:0000256" key="3">
    <source>
        <dbReference type="ARBA" id="ARBA00022525"/>
    </source>
</evidence>
<dbReference type="InterPro" id="IPR020054">
    <property type="entry name" value="Prot_inh_SSI_I16_CS"/>
</dbReference>
<evidence type="ECO:0000256" key="2">
    <source>
        <dbReference type="ARBA" id="ARBA00010472"/>
    </source>
</evidence>
<feature type="compositionally biased region" description="Basic residues" evidence="7">
    <location>
        <begin position="14"/>
        <end position="23"/>
    </location>
</feature>
<dbReference type="SUPFAM" id="SSF55399">
    <property type="entry name" value="Subtilisin inhibitor"/>
    <property type="match status" value="1"/>
</dbReference>
<reference evidence="9 10" key="1">
    <citation type="journal article" date="2016" name="Front. Microbiol.">
        <title>Comparative Genomics Analysis of Streptomyces Species Reveals Their Adaptation to the Marine Environment and Their Diversity at the Genomic Level.</title>
        <authorList>
            <person name="Tian X."/>
            <person name="Zhang Z."/>
            <person name="Yang T."/>
            <person name="Chen M."/>
            <person name="Li J."/>
            <person name="Chen F."/>
            <person name="Yang J."/>
            <person name="Li W."/>
            <person name="Zhang B."/>
            <person name="Zhang Z."/>
            <person name="Wu J."/>
            <person name="Zhang C."/>
            <person name="Long L."/>
            <person name="Xiao J."/>
        </authorList>
    </citation>
    <scope>NUCLEOTIDE SEQUENCE [LARGE SCALE GENOMIC DNA]</scope>
    <source>
        <strain evidence="9 10">SCSIO 02100</strain>
    </source>
</reference>
<evidence type="ECO:0000313" key="10">
    <source>
        <dbReference type="Proteomes" id="UP000176101"/>
    </source>
</evidence>
<evidence type="ECO:0000256" key="4">
    <source>
        <dbReference type="ARBA" id="ARBA00022690"/>
    </source>
</evidence>
<dbReference type="GO" id="GO:0004867">
    <property type="term" value="F:serine-type endopeptidase inhibitor activity"/>
    <property type="evidence" value="ECO:0007669"/>
    <property type="project" value="UniProtKB-KW"/>
</dbReference>
<gene>
    <name evidence="9" type="ORF">AN216_23075</name>
</gene>
<sequence length="171" mass="17788">MTESAAPTTTTRQRTSRPGRTRRLTAVATLATTLALVGVTTGPTAGASEQQKRPAGQQERTDRLSLTVQDSTDRARNGTVTLSCNPSGGDHPKADKACAALAKAAEEAPDGEGPFAPVPEGSNCTMVYGGPVRAQVTGNWHGKPVDAEFSRSNGCEISRWDALVPALPAMS</sequence>
<dbReference type="AlphaFoldDB" id="A0A1E7JWJ7"/>
<evidence type="ECO:0000313" key="9">
    <source>
        <dbReference type="EMBL" id="OEU96003.1"/>
    </source>
</evidence>
<evidence type="ECO:0000256" key="1">
    <source>
        <dbReference type="ARBA" id="ARBA00004613"/>
    </source>
</evidence>
<feature type="domain" description="Subtilisin inhibitor" evidence="8">
    <location>
        <begin position="63"/>
        <end position="148"/>
    </location>
</feature>
<dbReference type="STRING" id="1075402.AN216_23075"/>
<evidence type="ECO:0000256" key="7">
    <source>
        <dbReference type="SAM" id="MobiDB-lite"/>
    </source>
</evidence>
<keyword evidence="6" id="KW-1015">Disulfide bond</keyword>
<dbReference type="GO" id="GO:0005576">
    <property type="term" value="C:extracellular region"/>
    <property type="evidence" value="ECO:0007669"/>
    <property type="project" value="UniProtKB-SubCell"/>
</dbReference>
<name>A0A1E7JWJ7_9ACTN</name>
<organism evidence="9 10">
    <name type="scientific">Streptomyces oceani</name>
    <dbReference type="NCBI Taxonomy" id="1075402"/>
    <lineage>
        <taxon>Bacteria</taxon>
        <taxon>Bacillati</taxon>
        <taxon>Actinomycetota</taxon>
        <taxon>Actinomycetes</taxon>
        <taxon>Kitasatosporales</taxon>
        <taxon>Streptomycetaceae</taxon>
        <taxon>Streptomyces</taxon>
    </lineage>
</organism>
<evidence type="ECO:0000259" key="8">
    <source>
        <dbReference type="Pfam" id="PF00720"/>
    </source>
</evidence>
<keyword evidence="3" id="KW-0964">Secreted</keyword>
<evidence type="ECO:0000256" key="6">
    <source>
        <dbReference type="ARBA" id="ARBA00023157"/>
    </source>
</evidence>
<comment type="similarity">
    <text evidence="2">Belongs to the protease inhibitor I16 (SSI) family.</text>
</comment>
<proteinExistence type="inferred from homology"/>
<keyword evidence="5" id="KW-0722">Serine protease inhibitor</keyword>
<feature type="region of interest" description="Disordered" evidence="7">
    <location>
        <begin position="40"/>
        <end position="93"/>
    </location>
</feature>
<dbReference type="EMBL" id="LJGU01000149">
    <property type="protein sequence ID" value="OEU96003.1"/>
    <property type="molecule type" value="Genomic_DNA"/>
</dbReference>
<dbReference type="Pfam" id="PF00720">
    <property type="entry name" value="SSI"/>
    <property type="match status" value="1"/>
</dbReference>